<proteinExistence type="predicted"/>
<name>A0A0A9BZJ6_ARUDO</name>
<reference evidence="1" key="1">
    <citation type="submission" date="2014-09" db="EMBL/GenBank/DDBJ databases">
        <authorList>
            <person name="Magalhaes I.L.F."/>
            <person name="Oliveira U."/>
            <person name="Santos F.R."/>
            <person name="Vidigal T.H.D.A."/>
            <person name="Brescovit A.D."/>
            <person name="Santos A.J."/>
        </authorList>
    </citation>
    <scope>NUCLEOTIDE SEQUENCE</scope>
    <source>
        <tissue evidence="1">Shoot tissue taken approximately 20 cm above the soil surface</tissue>
    </source>
</reference>
<organism evidence="1">
    <name type="scientific">Arundo donax</name>
    <name type="common">Giant reed</name>
    <name type="synonym">Donax arundinaceus</name>
    <dbReference type="NCBI Taxonomy" id="35708"/>
    <lineage>
        <taxon>Eukaryota</taxon>
        <taxon>Viridiplantae</taxon>
        <taxon>Streptophyta</taxon>
        <taxon>Embryophyta</taxon>
        <taxon>Tracheophyta</taxon>
        <taxon>Spermatophyta</taxon>
        <taxon>Magnoliopsida</taxon>
        <taxon>Liliopsida</taxon>
        <taxon>Poales</taxon>
        <taxon>Poaceae</taxon>
        <taxon>PACMAD clade</taxon>
        <taxon>Arundinoideae</taxon>
        <taxon>Arundineae</taxon>
        <taxon>Arundo</taxon>
    </lineage>
</organism>
<sequence length="62" mass="7308">MDKKAIWVAWSKSQQQLSEYCEKSTAHVLRQTLGFSKRWRLIVVVPIRASSAFDWLLFSFCE</sequence>
<evidence type="ECO:0000313" key="1">
    <source>
        <dbReference type="EMBL" id="JAD64692.1"/>
    </source>
</evidence>
<protein>
    <submittedName>
        <fullName evidence="1">Uncharacterized protein</fullName>
    </submittedName>
</protein>
<reference evidence="1" key="2">
    <citation type="journal article" date="2015" name="Data Brief">
        <title>Shoot transcriptome of the giant reed, Arundo donax.</title>
        <authorList>
            <person name="Barrero R.A."/>
            <person name="Guerrero F.D."/>
            <person name="Moolhuijzen P."/>
            <person name="Goolsby J.A."/>
            <person name="Tidwell J."/>
            <person name="Bellgard S.E."/>
            <person name="Bellgard M.I."/>
        </authorList>
    </citation>
    <scope>NUCLEOTIDE SEQUENCE</scope>
    <source>
        <tissue evidence="1">Shoot tissue taken approximately 20 cm above the soil surface</tissue>
    </source>
</reference>
<accession>A0A0A9BZJ6</accession>
<dbReference type="AlphaFoldDB" id="A0A0A9BZJ6"/>
<dbReference type="EMBL" id="GBRH01233203">
    <property type="protein sequence ID" value="JAD64692.1"/>
    <property type="molecule type" value="Transcribed_RNA"/>
</dbReference>